<dbReference type="Gene3D" id="2.120.10.30">
    <property type="entry name" value="TolB, C-terminal domain"/>
    <property type="match status" value="1"/>
</dbReference>
<dbReference type="InterPro" id="IPR011659">
    <property type="entry name" value="WD40"/>
</dbReference>
<gene>
    <name evidence="2" type="ORF">ACFFJ2_09520</name>
</gene>
<dbReference type="EMBL" id="JBHLXD010000013">
    <property type="protein sequence ID" value="MFC0208636.1"/>
    <property type="molecule type" value="Genomic_DNA"/>
</dbReference>
<accession>A0ABV6D7Q0</accession>
<dbReference type="Proteomes" id="UP001589755">
    <property type="component" value="Unassembled WGS sequence"/>
</dbReference>
<reference evidence="2 3" key="1">
    <citation type="submission" date="2024-09" db="EMBL/GenBank/DDBJ databases">
        <authorList>
            <person name="Sun Q."/>
            <person name="Mori K."/>
        </authorList>
    </citation>
    <scope>NUCLEOTIDE SEQUENCE [LARGE SCALE GENOMIC DNA]</scope>
    <source>
        <strain evidence="2 3">CCM 8543</strain>
    </source>
</reference>
<keyword evidence="3" id="KW-1185">Reference proteome</keyword>
<sequence length="282" mass="31016">MASFLEIHDCRTGRSRLVHQTAALIEAPNWSPDGRFLIFNGGGLIYRLDLEEGATPQRIDTGFAVNCNNDHGISPDGRWLAISDKTETGKSCIYILPIEGGVPRRVTQNVPSWWHGWSPDGRRLAYTALRDGAFAIHTIGVEGGAETRVSDGTGHNDGPDYSPDGQWIWFNSSRGGTMQLWRIRTDGSDLQQMSNDKRVNWFPHPAPDGHCVLYLSYAPGVEGHPRDHEVELRLMDMDGGNCRTAVALFGGQGSINVPCWAPDSSAFAYVRYSRDSASEKGG</sequence>
<dbReference type="PANTHER" id="PTHR36842">
    <property type="entry name" value="PROTEIN TOLB HOMOLOG"/>
    <property type="match status" value="1"/>
</dbReference>
<evidence type="ECO:0000313" key="3">
    <source>
        <dbReference type="Proteomes" id="UP001589755"/>
    </source>
</evidence>
<dbReference type="SUPFAM" id="SSF69304">
    <property type="entry name" value="Tricorn protease N-terminal domain"/>
    <property type="match status" value="1"/>
</dbReference>
<dbReference type="RefSeq" id="WP_261522007.1">
    <property type="nucleotide sequence ID" value="NZ_JAODNW010000021.1"/>
</dbReference>
<protein>
    <submittedName>
        <fullName evidence="2">TolB family protein</fullName>
    </submittedName>
</protein>
<dbReference type="InterPro" id="IPR011042">
    <property type="entry name" value="6-blade_b-propeller_TolB-like"/>
</dbReference>
<dbReference type="PANTHER" id="PTHR36842:SF1">
    <property type="entry name" value="PROTEIN TOLB"/>
    <property type="match status" value="1"/>
</dbReference>
<name>A0ABV6D7Q0_9HYPH</name>
<comment type="caution">
    <text evidence="2">The sequence shown here is derived from an EMBL/GenBank/DDBJ whole genome shotgun (WGS) entry which is preliminary data.</text>
</comment>
<dbReference type="Pfam" id="PF07676">
    <property type="entry name" value="PD40"/>
    <property type="match status" value="3"/>
</dbReference>
<comment type="similarity">
    <text evidence="1">Belongs to the TolB family.</text>
</comment>
<organism evidence="2 3">
    <name type="scientific">Chelativorans intermedius</name>
    <dbReference type="NCBI Taxonomy" id="515947"/>
    <lineage>
        <taxon>Bacteria</taxon>
        <taxon>Pseudomonadati</taxon>
        <taxon>Pseudomonadota</taxon>
        <taxon>Alphaproteobacteria</taxon>
        <taxon>Hyphomicrobiales</taxon>
        <taxon>Phyllobacteriaceae</taxon>
        <taxon>Chelativorans</taxon>
    </lineage>
</organism>
<evidence type="ECO:0000313" key="2">
    <source>
        <dbReference type="EMBL" id="MFC0208636.1"/>
    </source>
</evidence>
<evidence type="ECO:0000256" key="1">
    <source>
        <dbReference type="ARBA" id="ARBA00009820"/>
    </source>
</evidence>
<proteinExistence type="inferred from homology"/>